<keyword evidence="2" id="KW-1185">Reference proteome</keyword>
<sequence>MTSPCALDTAALQQNRHYKALTRAERGLFRDLLDQVWQRCEAASAPSDIAALAAWVEEDQAVLAALLDKLCAPRGGLIQRHPHPQTGVFVYTFAALIAPEKSLRETQAQLARRHARGGQRIERSTLARVSQLIGEEPEILYLPPAERDCARYSGWLPTSRFHQSGEAIPVSGALARSLGEEFPGVSLGVEMDNLFSWLSRNPERRPPAGGMPRLIRKWLTVASGGAAAGAPSTQAVEARLRELLEAGEQGVARQVASA</sequence>
<dbReference type="Proteomes" id="UP001205843">
    <property type="component" value="Unassembled WGS sequence"/>
</dbReference>
<dbReference type="EMBL" id="JALJXV010000003">
    <property type="protein sequence ID" value="MCP1674177.1"/>
    <property type="molecule type" value="Genomic_DNA"/>
</dbReference>
<evidence type="ECO:0000313" key="2">
    <source>
        <dbReference type="Proteomes" id="UP001205843"/>
    </source>
</evidence>
<dbReference type="AlphaFoldDB" id="A0AAE3G2F5"/>
<proteinExistence type="predicted"/>
<evidence type="ECO:0000313" key="1">
    <source>
        <dbReference type="EMBL" id="MCP1674177.1"/>
    </source>
</evidence>
<dbReference type="RefSeq" id="WP_253475922.1">
    <property type="nucleotide sequence ID" value="NZ_JALJXV010000003.1"/>
</dbReference>
<gene>
    <name evidence="1" type="ORF">J2T57_001279</name>
</gene>
<reference evidence="1" key="1">
    <citation type="submission" date="2022-03" db="EMBL/GenBank/DDBJ databases">
        <title>Genomic Encyclopedia of Type Strains, Phase III (KMG-III): the genomes of soil and plant-associated and newly described type strains.</title>
        <authorList>
            <person name="Whitman W."/>
        </authorList>
    </citation>
    <scope>NUCLEOTIDE SEQUENCE</scope>
    <source>
        <strain evidence="1">ANL 6-2</strain>
    </source>
</reference>
<comment type="caution">
    <text evidence="1">The sequence shown here is derived from an EMBL/GenBank/DDBJ whole genome shotgun (WGS) entry which is preliminary data.</text>
</comment>
<protein>
    <submittedName>
        <fullName evidence="1">Uncharacterized protein</fullName>
    </submittedName>
</protein>
<accession>A0AAE3G2F5</accession>
<organism evidence="1 2">
    <name type="scientific">Natronocella acetinitrilica</name>
    <dbReference type="NCBI Taxonomy" id="414046"/>
    <lineage>
        <taxon>Bacteria</taxon>
        <taxon>Pseudomonadati</taxon>
        <taxon>Pseudomonadota</taxon>
        <taxon>Gammaproteobacteria</taxon>
        <taxon>Chromatiales</taxon>
        <taxon>Ectothiorhodospiraceae</taxon>
        <taxon>Natronocella</taxon>
    </lineage>
</organism>
<name>A0AAE3G2F5_9GAMM</name>